<comment type="caution">
    <text evidence="4">The sequence shown here is derived from an EMBL/GenBank/DDBJ whole genome shotgun (WGS) entry which is preliminary data.</text>
</comment>
<evidence type="ECO:0000313" key="5">
    <source>
        <dbReference type="Proteomes" id="UP001519343"/>
    </source>
</evidence>
<evidence type="ECO:0000256" key="1">
    <source>
        <dbReference type="ARBA" id="ARBA00007154"/>
    </source>
</evidence>
<accession>A0ABS4GQZ0</accession>
<dbReference type="EC" id="2.8.3.1" evidence="4"/>
<evidence type="ECO:0000256" key="3">
    <source>
        <dbReference type="PIRNR" id="PIRNR000858"/>
    </source>
</evidence>
<keyword evidence="2 3" id="KW-0808">Transferase</keyword>
<dbReference type="EMBL" id="JAGGKT010000007">
    <property type="protein sequence ID" value="MBP1932656.1"/>
    <property type="molecule type" value="Genomic_DNA"/>
</dbReference>
<dbReference type="Gene3D" id="3.40.1080.10">
    <property type="entry name" value="Glutaconate Coenzyme A-transferase"/>
    <property type="match status" value="2"/>
</dbReference>
<dbReference type="PANTHER" id="PTHR43293:SF1">
    <property type="entry name" value="ACETATE COA-TRANSFERASE YDIF"/>
    <property type="match status" value="1"/>
</dbReference>
<dbReference type="InterPro" id="IPR014388">
    <property type="entry name" value="3-oxoacid_CoA-transferase"/>
</dbReference>
<protein>
    <submittedName>
        <fullName evidence="4">Propionate CoA-transferase</fullName>
        <ecNumber evidence="4">2.8.3.1</ecNumber>
    </submittedName>
</protein>
<dbReference type="InterPro" id="IPR037171">
    <property type="entry name" value="NagB/RpiA_transferase-like"/>
</dbReference>
<proteinExistence type="inferred from homology"/>
<organism evidence="4 5">
    <name type="scientific">Ammoniphilus resinae</name>
    <dbReference type="NCBI Taxonomy" id="861532"/>
    <lineage>
        <taxon>Bacteria</taxon>
        <taxon>Bacillati</taxon>
        <taxon>Bacillota</taxon>
        <taxon>Bacilli</taxon>
        <taxon>Bacillales</taxon>
        <taxon>Paenibacillaceae</taxon>
        <taxon>Aneurinibacillus group</taxon>
        <taxon>Ammoniphilus</taxon>
    </lineage>
</organism>
<sequence>MVDQISMKEAAYKIKSGQTITVSGNGEFLNPDGVLAALEKRFLETGEPKDLTLIYNVIPGSPRRGTGVDRLAHPGMLKRIYAGSYYTLEVEKLNDLIRENQVEAYLVPYGALYNMMRTASAGQPGVLTPVGIGTFVDPRIGGDKLTPRTTEDISQVMEIDGKEYLFYKAVPIDVAIIRATTADEDGNLSLEQEPFSIGILHKAMAAKNRGGTVIAQVKQIAKRGSIHPKSVAVPGIFVDHVVLAPDQMDAMPYNPAWTGDIRIPMEAIEPMPLDYKKVISRRAAMELEPGDLVNFGFGISASVPQIASEEGIADQVIFNVEHGPVGGIPNNKYAFGAGVNMMATMDAQNIFEFYDAGRLNMTCLGMAEVNRDGSINVSRVNGKYNLGGFMDIVHATKKIVFCGTFTAGGLDIQVEDGKIKIIRDGRYRKFVNNLQHVTFNGNFALEKVQKVVYVTERAVFTITEEGLTLTEIAPGVDLEQDILAKMEFRPAISKNLKEMDDCLFQPERMGLRQKESFARQLKDERGSSK</sequence>
<dbReference type="Pfam" id="PF01144">
    <property type="entry name" value="CoA_trans"/>
    <property type="match status" value="1"/>
</dbReference>
<dbReference type="SUPFAM" id="SSF100950">
    <property type="entry name" value="NagB/RpiA/CoA transferase-like"/>
    <property type="match status" value="2"/>
</dbReference>
<dbReference type="SMART" id="SM00882">
    <property type="entry name" value="CoA_trans"/>
    <property type="match status" value="1"/>
</dbReference>
<reference evidence="4 5" key="1">
    <citation type="submission" date="2021-03" db="EMBL/GenBank/DDBJ databases">
        <title>Genomic Encyclopedia of Type Strains, Phase IV (KMG-IV): sequencing the most valuable type-strain genomes for metagenomic binning, comparative biology and taxonomic classification.</title>
        <authorList>
            <person name="Goeker M."/>
        </authorList>
    </citation>
    <scope>NUCLEOTIDE SEQUENCE [LARGE SCALE GENOMIC DNA]</scope>
    <source>
        <strain evidence="4 5">DSM 24738</strain>
    </source>
</reference>
<dbReference type="GO" id="GO:0018729">
    <property type="term" value="F:propionate CoA-transferase activity"/>
    <property type="evidence" value="ECO:0007669"/>
    <property type="project" value="UniProtKB-EC"/>
</dbReference>
<keyword evidence="5" id="KW-1185">Reference proteome</keyword>
<dbReference type="PIRSF" id="PIRSF000858">
    <property type="entry name" value="SCOT-t"/>
    <property type="match status" value="1"/>
</dbReference>
<dbReference type="Proteomes" id="UP001519343">
    <property type="component" value="Unassembled WGS sequence"/>
</dbReference>
<evidence type="ECO:0000256" key="2">
    <source>
        <dbReference type="ARBA" id="ARBA00022679"/>
    </source>
</evidence>
<dbReference type="InterPro" id="IPR004165">
    <property type="entry name" value="CoA_trans_fam_I"/>
</dbReference>
<gene>
    <name evidence="4" type="ORF">J2Z37_002664</name>
</gene>
<name>A0ABS4GQZ0_9BACL</name>
<comment type="similarity">
    <text evidence="1 3">Belongs to the 3-oxoacid CoA-transferase family.</text>
</comment>
<dbReference type="PANTHER" id="PTHR43293">
    <property type="entry name" value="ACETATE COA-TRANSFERASE YDIF"/>
    <property type="match status" value="1"/>
</dbReference>
<evidence type="ECO:0000313" key="4">
    <source>
        <dbReference type="EMBL" id="MBP1932656.1"/>
    </source>
</evidence>